<dbReference type="HOGENOM" id="CLU_1198192_0_0_10"/>
<proteinExistence type="predicted"/>
<dbReference type="OrthoDB" id="941020at2"/>
<gene>
    <name evidence="1" type="ordered locus">Cycma_2100</name>
</gene>
<reference evidence="2" key="1">
    <citation type="submission" date="2011-07" db="EMBL/GenBank/DDBJ databases">
        <title>The complete genome of Cyclobacterium marinum DSM 745.</title>
        <authorList>
            <person name="Lucas S."/>
            <person name="Han J."/>
            <person name="Lapidus A."/>
            <person name="Bruce D."/>
            <person name="Goodwin L."/>
            <person name="Pitluck S."/>
            <person name="Peters L."/>
            <person name="Kyrpides N."/>
            <person name="Mavromatis K."/>
            <person name="Ivanova N."/>
            <person name="Ovchinnikova G."/>
            <person name="Chertkov O."/>
            <person name="Detter J.C."/>
            <person name="Tapia R."/>
            <person name="Han C."/>
            <person name="Land M."/>
            <person name="Hauser L."/>
            <person name="Markowitz V."/>
            <person name="Cheng J.-F."/>
            <person name="Hugenholtz P."/>
            <person name="Woyke T."/>
            <person name="Wu D."/>
            <person name="Tindall B."/>
            <person name="Schuetze A."/>
            <person name="Brambilla E."/>
            <person name="Klenk H.-P."/>
            <person name="Eisen J.A."/>
        </authorList>
    </citation>
    <scope>NUCLEOTIDE SEQUENCE [LARGE SCALE GENOMIC DNA]</scope>
    <source>
        <strain evidence="2">ATCC 25205 / DSM 745 / LMG 13164 / NCIMB 1802</strain>
    </source>
</reference>
<dbReference type="EMBL" id="CP002955">
    <property type="protein sequence ID" value="AEL25846.1"/>
    <property type="molecule type" value="Genomic_DNA"/>
</dbReference>
<protein>
    <submittedName>
        <fullName evidence="1">Uncharacterized protein</fullName>
    </submittedName>
</protein>
<dbReference type="STRING" id="880070.Cycma_2100"/>
<dbReference type="Proteomes" id="UP000001635">
    <property type="component" value="Chromosome"/>
</dbReference>
<organism evidence="1 2">
    <name type="scientific">Cyclobacterium marinum (strain ATCC 25205 / DSM 745 / LMG 13164 / NCIMB 1802)</name>
    <name type="common">Flectobacillus marinus</name>
    <dbReference type="NCBI Taxonomy" id="880070"/>
    <lineage>
        <taxon>Bacteria</taxon>
        <taxon>Pseudomonadati</taxon>
        <taxon>Bacteroidota</taxon>
        <taxon>Cytophagia</taxon>
        <taxon>Cytophagales</taxon>
        <taxon>Cyclobacteriaceae</taxon>
        <taxon>Cyclobacterium</taxon>
    </lineage>
</organism>
<dbReference type="eggNOG" id="ENOG5032WUS">
    <property type="taxonomic scope" value="Bacteria"/>
</dbReference>
<evidence type="ECO:0000313" key="1">
    <source>
        <dbReference type="EMBL" id="AEL25846.1"/>
    </source>
</evidence>
<sequence length="231" mass="26486">MSTLLKKPILILLILTLLPEINFGQQFFRISADFSIKEKIADGTSRLIVGKVYYDLSAEKIIYDISFPEPETWVLKDTTLYRFQSNELLGKSSSFVIPTSSFFHFTLSGQLANFGLRNSGYTIIDVAKKEDQILTTWEPEEEKVKSSLGKVIMSNLDKKLQAIAFYNPDNDLLSKQFYKNYTNVSGCEVPTEITQINYHEQGQNYQVTSYKNVIINEKGNEIIYDYKLPDL</sequence>
<keyword evidence="2" id="KW-1185">Reference proteome</keyword>
<dbReference type="AlphaFoldDB" id="G0J2F5"/>
<dbReference type="RefSeq" id="WP_014020141.1">
    <property type="nucleotide sequence ID" value="NC_015914.1"/>
</dbReference>
<evidence type="ECO:0000313" key="2">
    <source>
        <dbReference type="Proteomes" id="UP000001635"/>
    </source>
</evidence>
<dbReference type="KEGG" id="cmr:Cycma_2100"/>
<accession>G0J2F5</accession>
<name>G0J2F5_CYCMS</name>